<dbReference type="InterPro" id="IPR003010">
    <property type="entry name" value="C-N_Hydrolase"/>
</dbReference>
<evidence type="ECO:0000256" key="1">
    <source>
        <dbReference type="ARBA" id="ARBA00008225"/>
    </source>
</evidence>
<feature type="transmembrane region" description="Helical" evidence="3">
    <location>
        <begin position="7"/>
        <end position="27"/>
    </location>
</feature>
<accession>A0A9D4P6Q6</accession>
<dbReference type="Gene3D" id="3.60.110.10">
    <property type="entry name" value="Carbon-nitrogen hydrolase"/>
    <property type="match status" value="1"/>
</dbReference>
<organism evidence="5">
    <name type="scientific">Dermatophagoides farinae</name>
    <name type="common">American house dust mite</name>
    <dbReference type="NCBI Taxonomy" id="6954"/>
    <lineage>
        <taxon>Eukaryota</taxon>
        <taxon>Metazoa</taxon>
        <taxon>Ecdysozoa</taxon>
        <taxon>Arthropoda</taxon>
        <taxon>Chelicerata</taxon>
        <taxon>Arachnida</taxon>
        <taxon>Acari</taxon>
        <taxon>Acariformes</taxon>
        <taxon>Sarcoptiformes</taxon>
        <taxon>Astigmata</taxon>
        <taxon>Psoroptidia</taxon>
        <taxon>Analgoidea</taxon>
        <taxon>Pyroglyphidae</taxon>
        <taxon>Dermatophagoidinae</taxon>
        <taxon>Dermatophagoides</taxon>
    </lineage>
</organism>
<comment type="caution">
    <text evidence="5">The sequence shown here is derived from an EMBL/GenBank/DDBJ whole genome shotgun (WGS) entry which is preliminary data.</text>
</comment>
<dbReference type="PANTHER" id="PTHR10609">
    <property type="entry name" value="BIOTINIDASE-RELATED"/>
    <property type="match status" value="1"/>
</dbReference>
<name>A0A9D4P6Q6_DERFA</name>
<dbReference type="InterPro" id="IPR043957">
    <property type="entry name" value="Vanin_C"/>
</dbReference>
<gene>
    <name evidence="5" type="ORF">HUG17_1348</name>
</gene>
<dbReference type="Pfam" id="PF19018">
    <property type="entry name" value="Vanin_C"/>
    <property type="match status" value="1"/>
</dbReference>
<dbReference type="EMBL" id="SDOV01000001">
    <property type="protein sequence ID" value="KAH7645810.1"/>
    <property type="molecule type" value="Genomic_DNA"/>
</dbReference>
<evidence type="ECO:0000313" key="5">
    <source>
        <dbReference type="EMBL" id="KAH7645810.1"/>
    </source>
</evidence>
<protein>
    <submittedName>
        <fullName evidence="5">Vascular non-inflammatory molecule 2-like protein</fullName>
    </submittedName>
</protein>
<keyword evidence="2" id="KW-0378">Hydrolase</keyword>
<proteinExistence type="inferred from homology"/>
<dbReference type="GO" id="GO:0016787">
    <property type="term" value="F:hydrolase activity"/>
    <property type="evidence" value="ECO:0007669"/>
    <property type="project" value="UniProtKB-KW"/>
</dbReference>
<reference evidence="5" key="1">
    <citation type="submission" date="2020-06" db="EMBL/GenBank/DDBJ databases">
        <authorList>
            <person name="Ji K."/>
            <person name="Li J."/>
        </authorList>
    </citation>
    <scope>NUCLEOTIDE SEQUENCE</scope>
    <source>
        <strain evidence="5">JKM2019</strain>
        <tissue evidence="5">Whole body</tissue>
    </source>
</reference>
<dbReference type="PANTHER" id="PTHR10609:SF14">
    <property type="entry name" value="BIOTINIDASE"/>
    <property type="match status" value="1"/>
</dbReference>
<dbReference type="OrthoDB" id="6419659at2759"/>
<dbReference type="Pfam" id="PF00795">
    <property type="entry name" value="CN_hydrolase"/>
    <property type="match status" value="1"/>
</dbReference>
<evidence type="ECO:0000259" key="4">
    <source>
        <dbReference type="PROSITE" id="PS50263"/>
    </source>
</evidence>
<sequence length="526" mass="60101">MNSIWKITLTATVISILISLSIVAIYYTRVDSQIDSNCFTAAILDHRPFYGKNVNENIDQNFRIFINATILAKERDVDLIVFAESGLMTGIHDRKMALEYSIQIPNELTHLCENVEQIYDSSVSVLKRLSCLAMKYEIFLVAQLLDKQPCTRNITTECRDNYYIYNTAVLFDRVGQLVAKYHKMQPYGEMFLDPAQHDELIYIDTSLGRFGFQICFDVIYKKPGHILATEYDVDTIIFPTHWMDEAPFLSASQFQMAWAFGNNVSLLASNIHHPFQAGSLGSGIYNGGPERTFLNAHFTEDDAERLVIGRLPIHPRSTTRAKCNKYKDEIIEIPVAGREIITNGTYKYKQMNNTNVMMKALNIGQEEIELEHQGVKCHLKFEGNLSQSNQDGQYFLIGSNRSRANPSYEWGEEFCALVYCIENVDETCGKYSSNQLPLFYHVKLTATFDLKTVVYPSVLEYQNRLIPMDDVWTVSSKIQGTTKIHELVFGSLSFNSVGKLYRPLSTLSLYGRAYERDPIYKQKPAD</sequence>
<keyword evidence="3" id="KW-0812">Transmembrane</keyword>
<dbReference type="InterPro" id="IPR036526">
    <property type="entry name" value="C-N_Hydrolase_sf"/>
</dbReference>
<comment type="similarity">
    <text evidence="1">Belongs to the carbon-nitrogen hydrolase superfamily. BTD/VNN family.</text>
</comment>
<dbReference type="Proteomes" id="UP000828236">
    <property type="component" value="Unassembled WGS sequence"/>
</dbReference>
<dbReference type="AlphaFoldDB" id="A0A9D4P6Q6"/>
<dbReference type="SUPFAM" id="SSF56317">
    <property type="entry name" value="Carbon-nitrogen hydrolase"/>
    <property type="match status" value="1"/>
</dbReference>
<dbReference type="PROSITE" id="PS50263">
    <property type="entry name" value="CN_HYDROLASE"/>
    <property type="match status" value="1"/>
</dbReference>
<feature type="domain" description="CN hydrolase" evidence="4">
    <location>
        <begin position="39"/>
        <end position="313"/>
    </location>
</feature>
<evidence type="ECO:0000256" key="2">
    <source>
        <dbReference type="ARBA" id="ARBA00022801"/>
    </source>
</evidence>
<keyword evidence="3" id="KW-0472">Membrane</keyword>
<reference evidence="5" key="2">
    <citation type="journal article" date="2021" name="World Allergy Organ. J.">
        <title>Chromosome-level assembly of Dermatophagoides farinae genome and transcriptome reveals two novel allergens Der f 37 and Der f 39.</title>
        <authorList>
            <person name="Chen J."/>
            <person name="Cai Z."/>
            <person name="Fan D."/>
            <person name="Hu J."/>
            <person name="Hou Y."/>
            <person name="He Y."/>
            <person name="Zhang Z."/>
            <person name="Zhao Z."/>
            <person name="Gao P."/>
            <person name="Hu W."/>
            <person name="Sun J."/>
            <person name="Li J."/>
            <person name="Ji K."/>
        </authorList>
    </citation>
    <scope>NUCLEOTIDE SEQUENCE</scope>
    <source>
        <strain evidence="5">JKM2019</strain>
    </source>
</reference>
<dbReference type="InterPro" id="IPR040154">
    <property type="entry name" value="Biotinidase/VNN"/>
</dbReference>
<keyword evidence="3" id="KW-1133">Transmembrane helix</keyword>
<evidence type="ECO:0000256" key="3">
    <source>
        <dbReference type="SAM" id="Phobius"/>
    </source>
</evidence>